<dbReference type="Gene3D" id="3.40.605.10">
    <property type="entry name" value="Aldehyde Dehydrogenase, Chain A, domain 1"/>
    <property type="match status" value="1"/>
</dbReference>
<dbReference type="InterPro" id="IPR016162">
    <property type="entry name" value="Ald_DH_N"/>
</dbReference>
<dbReference type="PIRSF" id="PIRSF000151">
    <property type="entry name" value="GPR"/>
    <property type="match status" value="1"/>
</dbReference>
<reference evidence="9 10" key="2">
    <citation type="submission" date="2023-10" db="EMBL/GenBank/DDBJ databases">
        <authorList>
            <person name="Han X.F."/>
        </authorList>
    </citation>
    <scope>NUCLEOTIDE SEQUENCE [LARGE SCALE GENOMIC DNA]</scope>
    <source>
        <strain evidence="9 10">KCTC 39840</strain>
    </source>
</reference>
<keyword evidence="10" id="KW-1185">Reference proteome</keyword>
<evidence type="ECO:0000256" key="1">
    <source>
        <dbReference type="ARBA" id="ARBA00004985"/>
    </source>
</evidence>
<dbReference type="Gene3D" id="3.40.309.10">
    <property type="entry name" value="Aldehyde Dehydrogenase, Chain A, domain 2"/>
    <property type="match status" value="1"/>
</dbReference>
<evidence type="ECO:0000313" key="10">
    <source>
        <dbReference type="Proteomes" id="UP001284601"/>
    </source>
</evidence>
<dbReference type="NCBIfam" id="NF001221">
    <property type="entry name" value="PRK00197.1"/>
    <property type="match status" value="1"/>
</dbReference>
<keyword evidence="3 7" id="KW-0641">Proline biosynthesis</keyword>
<dbReference type="Proteomes" id="UP001284601">
    <property type="component" value="Unassembled WGS sequence"/>
</dbReference>
<keyword evidence="7" id="KW-0963">Cytoplasm</keyword>
<dbReference type="NCBIfam" id="TIGR00407">
    <property type="entry name" value="proA"/>
    <property type="match status" value="1"/>
</dbReference>
<proteinExistence type="inferred from homology"/>
<dbReference type="EMBL" id="JAWSTH010000037">
    <property type="protein sequence ID" value="MDW5595649.1"/>
    <property type="molecule type" value="Genomic_DNA"/>
</dbReference>
<evidence type="ECO:0000256" key="6">
    <source>
        <dbReference type="ARBA" id="ARBA00049024"/>
    </source>
</evidence>
<dbReference type="InterPro" id="IPR016163">
    <property type="entry name" value="Ald_DH_C"/>
</dbReference>
<organism evidence="9 10">
    <name type="scientific">Conexibacter stalactiti</name>
    <dbReference type="NCBI Taxonomy" id="1940611"/>
    <lineage>
        <taxon>Bacteria</taxon>
        <taxon>Bacillati</taxon>
        <taxon>Actinomycetota</taxon>
        <taxon>Thermoleophilia</taxon>
        <taxon>Solirubrobacterales</taxon>
        <taxon>Conexibacteraceae</taxon>
        <taxon>Conexibacter</taxon>
    </lineage>
</organism>
<dbReference type="PROSITE" id="PS01223">
    <property type="entry name" value="PROA"/>
    <property type="match status" value="1"/>
</dbReference>
<dbReference type="CDD" id="cd07079">
    <property type="entry name" value="ALDH_F18-19_ProA-GPR"/>
    <property type="match status" value="1"/>
</dbReference>
<protein>
    <recommendedName>
        <fullName evidence="7">Gamma-glutamyl phosphate reductase</fullName>
        <shortName evidence="7">GPR</shortName>
        <ecNumber evidence="7">1.2.1.41</ecNumber>
    </recommendedName>
    <alternativeName>
        <fullName evidence="7">Glutamate-5-semialdehyde dehydrogenase</fullName>
    </alternativeName>
    <alternativeName>
        <fullName evidence="7">Glutamyl-gamma-semialdehyde dehydrogenase</fullName>
        <shortName evidence="7">GSA dehydrogenase</shortName>
    </alternativeName>
</protein>
<dbReference type="RefSeq" id="WP_318597983.1">
    <property type="nucleotide sequence ID" value="NZ_JAWSTH010000037.1"/>
</dbReference>
<evidence type="ECO:0000256" key="4">
    <source>
        <dbReference type="ARBA" id="ARBA00022857"/>
    </source>
</evidence>
<evidence type="ECO:0000259" key="8">
    <source>
        <dbReference type="Pfam" id="PF00171"/>
    </source>
</evidence>
<gene>
    <name evidence="7" type="primary">proA</name>
    <name evidence="9" type="ORF">R7226_14965</name>
</gene>
<comment type="catalytic activity">
    <reaction evidence="6 7">
        <text>L-glutamate 5-semialdehyde + phosphate + NADP(+) = L-glutamyl 5-phosphate + NADPH + H(+)</text>
        <dbReference type="Rhea" id="RHEA:19541"/>
        <dbReference type="ChEBI" id="CHEBI:15378"/>
        <dbReference type="ChEBI" id="CHEBI:43474"/>
        <dbReference type="ChEBI" id="CHEBI:57783"/>
        <dbReference type="ChEBI" id="CHEBI:58066"/>
        <dbReference type="ChEBI" id="CHEBI:58274"/>
        <dbReference type="ChEBI" id="CHEBI:58349"/>
        <dbReference type="EC" id="1.2.1.41"/>
    </reaction>
</comment>
<comment type="pathway">
    <text evidence="1 7">Amino-acid biosynthesis; L-proline biosynthesis; L-glutamate 5-semialdehyde from L-glutamate: step 2/2.</text>
</comment>
<evidence type="ECO:0000256" key="7">
    <source>
        <dbReference type="HAMAP-Rule" id="MF_00412"/>
    </source>
</evidence>
<evidence type="ECO:0000256" key="2">
    <source>
        <dbReference type="ARBA" id="ARBA00022605"/>
    </source>
</evidence>
<dbReference type="Pfam" id="PF00171">
    <property type="entry name" value="Aldedh"/>
    <property type="match status" value="1"/>
</dbReference>
<keyword evidence="4 7" id="KW-0521">NADP</keyword>
<keyword evidence="2 7" id="KW-0028">Amino-acid biosynthesis</keyword>
<evidence type="ECO:0000256" key="3">
    <source>
        <dbReference type="ARBA" id="ARBA00022650"/>
    </source>
</evidence>
<sequence length="424" mass="43469">MAISTPTISVADVCLATKAAAGPLAALGSDVKDRALLAIADALVARTPEILAANALDLEAGRANEIGDALLDRLALDPQRIAGIADGARAIAALPDPVGETIDGHRLPNGVDVRRVRVPFGVVAVVYEARPNVTIDAAALALKSGNAIVLRGSSSAIHSNRVLAEIAGEAATAAGVPAGAISLVAGGGREELAELATQDGVVDLIFPRGGEGLKNALKAVATVPVIYAASGNCHLYVDASADLEMAAAILLNGKTQRPGVCNALETLLVHADAAPEFLPRAAQLLHGAGVELRGDERARALAGPGVPFGAATEEDWATEYLALTIAVKVVDSREEAISHIGQYGSGHSEAIVTRSTESARAFQLNVDAACVYVNVSTRFTDGGEFGMGAEIGNSTQKLHARGPIGVRELTTFKYLIEGTGQVRG</sequence>
<feature type="domain" description="Aldehyde dehydrogenase" evidence="8">
    <location>
        <begin position="42"/>
        <end position="285"/>
    </location>
</feature>
<accession>A0ABU4HSE0</accession>
<comment type="subcellular location">
    <subcellularLocation>
        <location evidence="7">Cytoplasm</location>
    </subcellularLocation>
</comment>
<dbReference type="SUPFAM" id="SSF53720">
    <property type="entry name" value="ALDH-like"/>
    <property type="match status" value="1"/>
</dbReference>
<keyword evidence="5 7" id="KW-0560">Oxidoreductase</keyword>
<reference evidence="10" key="1">
    <citation type="submission" date="2023-07" db="EMBL/GenBank/DDBJ databases">
        <title>Conexibacter stalactiti sp. nov., isolated from stalactites in a lava cave and emended description of the genus Conexibacter.</title>
        <authorList>
            <person name="Lee S.D."/>
        </authorList>
    </citation>
    <scope>NUCLEOTIDE SEQUENCE [LARGE SCALE GENOMIC DNA]</scope>
    <source>
        <strain evidence="10">KCTC 39840</strain>
    </source>
</reference>
<comment type="similarity">
    <text evidence="7">Belongs to the gamma-glutamyl phosphate reductase family.</text>
</comment>
<dbReference type="InterPro" id="IPR015590">
    <property type="entry name" value="Aldehyde_DH_dom"/>
</dbReference>
<dbReference type="InterPro" id="IPR016161">
    <property type="entry name" value="Ald_DH/histidinol_DH"/>
</dbReference>
<dbReference type="InterPro" id="IPR012134">
    <property type="entry name" value="Glu-5-SA_DH"/>
</dbReference>
<evidence type="ECO:0000313" key="9">
    <source>
        <dbReference type="EMBL" id="MDW5595649.1"/>
    </source>
</evidence>
<dbReference type="PANTHER" id="PTHR11063">
    <property type="entry name" value="GLUTAMATE SEMIALDEHYDE DEHYDROGENASE"/>
    <property type="match status" value="1"/>
</dbReference>
<name>A0ABU4HSE0_9ACTN</name>
<dbReference type="InterPro" id="IPR020593">
    <property type="entry name" value="G-glutamylP_reductase_CS"/>
</dbReference>
<dbReference type="EC" id="1.2.1.41" evidence="7"/>
<comment type="function">
    <text evidence="7">Catalyzes the NADPH-dependent reduction of L-glutamate 5-phosphate into L-glutamate 5-semialdehyde and phosphate. The product spontaneously undergoes cyclization to form 1-pyrroline-5-carboxylate.</text>
</comment>
<dbReference type="PANTHER" id="PTHR11063:SF8">
    <property type="entry name" value="DELTA-1-PYRROLINE-5-CARBOXYLATE SYNTHASE"/>
    <property type="match status" value="1"/>
</dbReference>
<dbReference type="InterPro" id="IPR000965">
    <property type="entry name" value="GPR_dom"/>
</dbReference>
<dbReference type="HAMAP" id="MF_00412">
    <property type="entry name" value="ProA"/>
    <property type="match status" value="1"/>
</dbReference>
<evidence type="ECO:0000256" key="5">
    <source>
        <dbReference type="ARBA" id="ARBA00023002"/>
    </source>
</evidence>
<comment type="caution">
    <text evidence="9">The sequence shown here is derived from an EMBL/GenBank/DDBJ whole genome shotgun (WGS) entry which is preliminary data.</text>
</comment>
<dbReference type="GO" id="GO:0004350">
    <property type="term" value="F:glutamate-5-semialdehyde dehydrogenase activity"/>
    <property type="evidence" value="ECO:0007669"/>
    <property type="project" value="UniProtKB-EC"/>
</dbReference>